<dbReference type="PROSITE" id="PS00252">
    <property type="entry name" value="INTERFERON_A_B_D"/>
    <property type="match status" value="1"/>
</dbReference>
<dbReference type="PANTHER" id="PTHR11691:SF37">
    <property type="entry name" value="INTERFERON OMEGA-1"/>
    <property type="match status" value="1"/>
</dbReference>
<proteinExistence type="inferred from homology"/>
<feature type="chain" id="PRO_5028036414" evidence="8">
    <location>
        <begin position="20"/>
        <end position="232"/>
    </location>
</feature>
<keyword evidence="8" id="KW-0732">Signal</keyword>
<keyword evidence="4" id="KW-0964">Secreted</keyword>
<evidence type="ECO:0000313" key="9">
    <source>
        <dbReference type="Proteomes" id="UP000515203"/>
    </source>
</evidence>
<dbReference type="SMART" id="SM00076">
    <property type="entry name" value="IFabd"/>
    <property type="match status" value="1"/>
</dbReference>
<dbReference type="GO" id="GO:0051607">
    <property type="term" value="P:defense response to virus"/>
    <property type="evidence" value="ECO:0007669"/>
    <property type="project" value="UniProtKB-KW"/>
</dbReference>
<dbReference type="PANTHER" id="PTHR11691">
    <property type="entry name" value="TYPE I INTERFERON"/>
    <property type="match status" value="1"/>
</dbReference>
<dbReference type="GO" id="GO:0005126">
    <property type="term" value="F:cytokine receptor binding"/>
    <property type="evidence" value="ECO:0007669"/>
    <property type="project" value="InterPro"/>
</dbReference>
<dbReference type="GeneID" id="101579983"/>
<dbReference type="Gene3D" id="1.20.1250.10">
    <property type="match status" value="1"/>
</dbReference>
<evidence type="ECO:0000256" key="5">
    <source>
        <dbReference type="ARBA" id="ARBA00023118"/>
    </source>
</evidence>
<evidence type="ECO:0000256" key="6">
    <source>
        <dbReference type="ARBA" id="ARBA00023157"/>
    </source>
</evidence>
<name>A0A6P3F4H4_OCTDE</name>
<dbReference type="InterPro" id="IPR000471">
    <property type="entry name" value="Interferon_alpha/beta/delta"/>
</dbReference>
<keyword evidence="3 7" id="KW-0202">Cytokine</keyword>
<evidence type="ECO:0000256" key="7">
    <source>
        <dbReference type="RuleBase" id="RU000436"/>
    </source>
</evidence>
<feature type="signal peptide" evidence="8">
    <location>
        <begin position="1"/>
        <end position="19"/>
    </location>
</feature>
<dbReference type="GO" id="GO:0005615">
    <property type="term" value="C:extracellular space"/>
    <property type="evidence" value="ECO:0007669"/>
    <property type="project" value="UniProtKB-KW"/>
</dbReference>
<evidence type="ECO:0000313" key="10">
    <source>
        <dbReference type="RefSeq" id="XP_004638633.1"/>
    </source>
</evidence>
<dbReference type="Pfam" id="PF00143">
    <property type="entry name" value="Interferon"/>
    <property type="match status" value="1"/>
</dbReference>
<dbReference type="RefSeq" id="XP_004638633.1">
    <property type="nucleotide sequence ID" value="XM_004638576.1"/>
</dbReference>
<dbReference type="InParanoid" id="A0A6P3F4H4"/>
<evidence type="ECO:0000256" key="2">
    <source>
        <dbReference type="ARBA" id="ARBA00011033"/>
    </source>
</evidence>
<evidence type="ECO:0000256" key="8">
    <source>
        <dbReference type="SAM" id="SignalP"/>
    </source>
</evidence>
<dbReference type="CDD" id="cd00095">
    <property type="entry name" value="IFab"/>
    <property type="match status" value="1"/>
</dbReference>
<dbReference type="SUPFAM" id="SSF47266">
    <property type="entry name" value="4-helical cytokines"/>
    <property type="match status" value="1"/>
</dbReference>
<dbReference type="PRINTS" id="PR00266">
    <property type="entry name" value="INTERFERONAB"/>
</dbReference>
<comment type="similarity">
    <text evidence="2 7">Belongs to the alpha/beta interferon family.</text>
</comment>
<sequence>MALLLSLLTTLMLCCSGLAGCLGCHLPRNSVSLSRKTFVLLGQMRKMPPFLCLKDRRNFLFPQKMMTSDKLQKAQSVSVLKGTLQQILILFNTELASAAWNTTVLDKLRIVLHQQLEVTKTCMVLVKGEEKSVLEIENTILALRRYFLGIRLYLEEKKYSDCAWEIVRVEIMRAFSSSAKLQERIRRKDGSVERAQWAKCLYLQHVFHLFSTGNNPVGQDELAPDKLFAKLT</sequence>
<comment type="subcellular location">
    <subcellularLocation>
        <location evidence="1">Secreted</location>
    </subcellularLocation>
</comment>
<reference evidence="10" key="1">
    <citation type="submission" date="2025-08" db="UniProtKB">
        <authorList>
            <consortium name="RefSeq"/>
        </authorList>
    </citation>
    <scope>IDENTIFICATION</scope>
</reference>
<dbReference type="InterPro" id="IPR009079">
    <property type="entry name" value="4_helix_cytokine-like_core"/>
</dbReference>
<dbReference type="OrthoDB" id="9529410at2759"/>
<evidence type="ECO:0000256" key="3">
    <source>
        <dbReference type="ARBA" id="ARBA00022514"/>
    </source>
</evidence>
<accession>A0A6P3F4H4</accession>
<keyword evidence="5 7" id="KW-0051">Antiviral defense</keyword>
<organism evidence="9 10">
    <name type="scientific">Octodon degus</name>
    <name type="common">Degu</name>
    <name type="synonym">Sciurus degus</name>
    <dbReference type="NCBI Taxonomy" id="10160"/>
    <lineage>
        <taxon>Eukaryota</taxon>
        <taxon>Metazoa</taxon>
        <taxon>Chordata</taxon>
        <taxon>Craniata</taxon>
        <taxon>Vertebrata</taxon>
        <taxon>Euteleostomi</taxon>
        <taxon>Mammalia</taxon>
        <taxon>Eutheria</taxon>
        <taxon>Euarchontoglires</taxon>
        <taxon>Glires</taxon>
        <taxon>Rodentia</taxon>
        <taxon>Hystricomorpha</taxon>
        <taxon>Octodontidae</taxon>
        <taxon>Octodon</taxon>
    </lineage>
</organism>
<evidence type="ECO:0000256" key="4">
    <source>
        <dbReference type="ARBA" id="ARBA00022525"/>
    </source>
</evidence>
<keyword evidence="6" id="KW-1015">Disulfide bond</keyword>
<dbReference type="FunFam" id="1.20.1250.10:FF:000001">
    <property type="entry name" value="Interferon alpha"/>
    <property type="match status" value="1"/>
</dbReference>
<dbReference type="AlphaFoldDB" id="A0A6P3F4H4"/>
<keyword evidence="9" id="KW-1185">Reference proteome</keyword>
<dbReference type="GO" id="GO:0005125">
    <property type="term" value="F:cytokine activity"/>
    <property type="evidence" value="ECO:0007669"/>
    <property type="project" value="UniProtKB-KW"/>
</dbReference>
<gene>
    <name evidence="10" type="primary">LOC101579983</name>
</gene>
<protein>
    <submittedName>
        <fullName evidence="10">Interferon omega-1-like</fullName>
    </submittedName>
</protein>
<evidence type="ECO:0000256" key="1">
    <source>
        <dbReference type="ARBA" id="ARBA00004613"/>
    </source>
</evidence>
<dbReference type="Proteomes" id="UP000515203">
    <property type="component" value="Unplaced"/>
</dbReference>